<evidence type="ECO:0000313" key="9">
    <source>
        <dbReference type="Proteomes" id="UP001060771"/>
    </source>
</evidence>
<proteinExistence type="predicted"/>
<dbReference type="EMBL" id="AP026830">
    <property type="protein sequence ID" value="BDR91708.1"/>
    <property type="molecule type" value="Genomic_DNA"/>
</dbReference>
<feature type="domain" description="Beta-ketoacyl-[acyl-carrier-protein] synthase III N-terminal" evidence="5">
    <location>
        <begin position="106"/>
        <end position="186"/>
    </location>
</feature>
<dbReference type="RefSeq" id="WP_188602523.1">
    <property type="nucleotide sequence ID" value="NZ_AP026830.1"/>
</dbReference>
<keyword evidence="1" id="KW-0808">Transferase</keyword>
<dbReference type="InterPro" id="IPR016039">
    <property type="entry name" value="Thiolase-like"/>
</dbReference>
<evidence type="ECO:0000313" key="8">
    <source>
        <dbReference type="Proteomes" id="UP000657075"/>
    </source>
</evidence>
<dbReference type="Pfam" id="PF08545">
    <property type="entry name" value="ACP_syn_III"/>
    <property type="match status" value="1"/>
</dbReference>
<evidence type="ECO:0000256" key="1">
    <source>
        <dbReference type="ARBA" id="ARBA00022679"/>
    </source>
</evidence>
<evidence type="ECO:0000256" key="3">
    <source>
        <dbReference type="ARBA" id="ARBA00023315"/>
    </source>
</evidence>
<evidence type="ECO:0000256" key="2">
    <source>
        <dbReference type="ARBA" id="ARBA00023229"/>
    </source>
</evidence>
<reference evidence="7" key="1">
    <citation type="journal article" date="2014" name="Int. J. Syst. Evol. Microbiol.">
        <title>Complete genome sequence of Corynebacterium casei LMG S-19264T (=DSM 44701T), isolated from a smear-ripened cheese.</title>
        <authorList>
            <consortium name="US DOE Joint Genome Institute (JGI-PGF)"/>
            <person name="Walter F."/>
            <person name="Albersmeier A."/>
            <person name="Kalinowski J."/>
            <person name="Ruckert C."/>
        </authorList>
    </citation>
    <scope>NUCLEOTIDE SEQUENCE</scope>
    <source>
        <strain evidence="7">JCM 11219</strain>
    </source>
</reference>
<dbReference type="Proteomes" id="UP001060771">
    <property type="component" value="Chromosome"/>
</dbReference>
<keyword evidence="9" id="KW-1185">Reference proteome</keyword>
<dbReference type="GO" id="GO:0008299">
    <property type="term" value="P:isoprenoid biosynthetic process"/>
    <property type="evidence" value="ECO:0007669"/>
    <property type="project" value="UniProtKB-KW"/>
</dbReference>
<dbReference type="SUPFAM" id="SSF53901">
    <property type="entry name" value="Thiolase-like"/>
    <property type="match status" value="1"/>
</dbReference>
<reference evidence="6" key="4">
    <citation type="journal article" date="2023" name="Microbiol. Resour. Announc.">
        <title>Complete Genome Sequence of Vulcanisaeta souniana Strain IC-059, a Hyperthermophilic Archaeon Isolated from Hot Spring Water in Japan.</title>
        <authorList>
            <person name="Kato S."/>
            <person name="Itoh T."/>
            <person name="Wu L."/>
            <person name="Ma J."/>
            <person name="Ohkuma M."/>
        </authorList>
    </citation>
    <scope>NUCLEOTIDE SEQUENCE</scope>
    <source>
        <strain evidence="6">JCM 11219</strain>
    </source>
</reference>
<gene>
    <name evidence="7" type="primary">fabH</name>
    <name evidence="7" type="ORF">GCM10007112_04970</name>
    <name evidence="6" type="ORF">Vsou_08010</name>
</gene>
<dbReference type="Proteomes" id="UP000657075">
    <property type="component" value="Unassembled WGS sequence"/>
</dbReference>
<keyword evidence="2" id="KW-0414">Isoprene biosynthesis</keyword>
<name>A0A830EH61_9CREN</name>
<keyword evidence="3" id="KW-0012">Acyltransferase</keyword>
<organism evidence="7 8">
    <name type="scientific">Vulcanisaeta souniana JCM 11219</name>
    <dbReference type="NCBI Taxonomy" id="1293586"/>
    <lineage>
        <taxon>Archaea</taxon>
        <taxon>Thermoproteota</taxon>
        <taxon>Thermoprotei</taxon>
        <taxon>Thermoproteales</taxon>
        <taxon>Thermoproteaceae</taxon>
        <taxon>Vulcanisaeta</taxon>
    </lineage>
</organism>
<evidence type="ECO:0000313" key="6">
    <source>
        <dbReference type="EMBL" id="BDR91708.1"/>
    </source>
</evidence>
<feature type="domain" description="Beta-ketoacyl-[acyl-carrier-protein] synthase III C-terminal" evidence="4">
    <location>
        <begin position="239"/>
        <end position="325"/>
    </location>
</feature>
<evidence type="ECO:0000259" key="5">
    <source>
        <dbReference type="Pfam" id="PF08545"/>
    </source>
</evidence>
<reference evidence="9" key="3">
    <citation type="submission" date="2022-09" db="EMBL/GenBank/DDBJ databases">
        <title>Complete genome sequence of Vulcanisaeta souniana.</title>
        <authorList>
            <person name="Kato S."/>
            <person name="Itoh T."/>
            <person name="Ohkuma M."/>
        </authorList>
    </citation>
    <scope>NUCLEOTIDE SEQUENCE [LARGE SCALE GENOMIC DNA]</scope>
    <source>
        <strain evidence="9">JCM 11219</strain>
    </source>
</reference>
<dbReference type="PANTHER" id="PTHR34069">
    <property type="entry name" value="3-OXOACYL-[ACYL-CARRIER-PROTEIN] SYNTHASE 3"/>
    <property type="match status" value="1"/>
</dbReference>
<dbReference type="GO" id="GO:0044550">
    <property type="term" value="P:secondary metabolite biosynthetic process"/>
    <property type="evidence" value="ECO:0007669"/>
    <property type="project" value="TreeGrafter"/>
</dbReference>
<dbReference type="OrthoDB" id="5812at2157"/>
<protein>
    <submittedName>
        <fullName evidence="7">3-oxoacyl-[acyl-carrier-protein] synthase 3</fullName>
    </submittedName>
</protein>
<dbReference type="GO" id="GO:0004315">
    <property type="term" value="F:3-oxoacyl-[acyl-carrier-protein] synthase activity"/>
    <property type="evidence" value="ECO:0007669"/>
    <property type="project" value="InterPro"/>
</dbReference>
<dbReference type="GeneID" id="76206352"/>
<dbReference type="EMBL" id="BMNM01000001">
    <property type="protein sequence ID" value="GGI71057.1"/>
    <property type="molecule type" value="Genomic_DNA"/>
</dbReference>
<dbReference type="InterPro" id="IPR013747">
    <property type="entry name" value="ACP_syn_III_C"/>
</dbReference>
<evidence type="ECO:0000259" key="4">
    <source>
        <dbReference type="Pfam" id="PF08541"/>
    </source>
</evidence>
<accession>A0A830EH61</accession>
<dbReference type="Pfam" id="PF08541">
    <property type="entry name" value="ACP_syn_III_C"/>
    <property type="match status" value="1"/>
</dbReference>
<dbReference type="AlphaFoldDB" id="A0A830EH61"/>
<dbReference type="PANTHER" id="PTHR34069:SF2">
    <property type="entry name" value="BETA-KETOACYL-[ACYL-CARRIER-PROTEIN] SYNTHASE III"/>
    <property type="match status" value="1"/>
</dbReference>
<evidence type="ECO:0000313" key="7">
    <source>
        <dbReference type="EMBL" id="GGI71057.1"/>
    </source>
</evidence>
<dbReference type="InterPro" id="IPR013751">
    <property type="entry name" value="ACP_syn_III_N"/>
</dbReference>
<dbReference type="GO" id="GO:0006633">
    <property type="term" value="P:fatty acid biosynthetic process"/>
    <property type="evidence" value="ECO:0007669"/>
    <property type="project" value="InterPro"/>
</dbReference>
<reference evidence="7" key="2">
    <citation type="submission" date="2020-09" db="EMBL/GenBank/DDBJ databases">
        <authorList>
            <person name="Sun Q."/>
            <person name="Ohkuma M."/>
        </authorList>
    </citation>
    <scope>NUCLEOTIDE SEQUENCE</scope>
    <source>
        <strain evidence="7">JCM 11219</strain>
    </source>
</reference>
<dbReference type="Gene3D" id="3.40.47.10">
    <property type="match status" value="2"/>
</dbReference>
<sequence>MRNAYIVDYELYIPSTYIDYRSLALETGLPEWVVRDKLGINRKPIERSLSVSDMAKLTAKKLMSKYSNIKIDLVAYAGSDFKDKYVWDVAPDVIGYLGLDSTYGVDISMQCVSSIVALDLLKPRLILRDEDSYALLVSATKQSMIVNYKDKASTFMYDFSDGAAAVLLSNVDGRYKILESSIITNGRFSNIVYQRLGERFINDNNQDYLLQVNRNEEFNKSFEEISLGNFLYVIRNAVEKSGFEISDVDYFAMLHMKRSFHERILRELGVSLDRSIYLEDYGHMQAVDPFLSLWLAEQNDKIRKDSIIVLVAAGTGWTWGAIVIQRVK</sequence>